<evidence type="ECO:0000313" key="2">
    <source>
        <dbReference type="EMBL" id="QNN70819.1"/>
    </source>
</evidence>
<dbReference type="Gene3D" id="2.40.160.10">
    <property type="entry name" value="Porin"/>
    <property type="match status" value="1"/>
</dbReference>
<keyword evidence="3" id="KW-1185">Reference proteome</keyword>
<organism evidence="2 3">
    <name type="scientific">Thermomonas carbonis</name>
    <dbReference type="NCBI Taxonomy" id="1463158"/>
    <lineage>
        <taxon>Bacteria</taxon>
        <taxon>Pseudomonadati</taxon>
        <taxon>Pseudomonadota</taxon>
        <taxon>Gammaproteobacteria</taxon>
        <taxon>Lysobacterales</taxon>
        <taxon>Lysobacteraceae</taxon>
        <taxon>Thermomonas</taxon>
    </lineage>
</organism>
<evidence type="ECO:0000313" key="3">
    <source>
        <dbReference type="Proteomes" id="UP000515804"/>
    </source>
</evidence>
<dbReference type="InterPro" id="IPR023614">
    <property type="entry name" value="Porin_dom_sf"/>
</dbReference>
<dbReference type="KEGG" id="tcn:H9L16_04290"/>
<proteinExistence type="predicted"/>
<dbReference type="InterPro" id="IPR026364">
    <property type="entry name" value="Ax21"/>
</dbReference>
<dbReference type="NCBIfam" id="NF041455">
    <property type="entry name" value="DSF_Ax21"/>
    <property type="match status" value="1"/>
</dbReference>
<dbReference type="AlphaFoldDB" id="A0A7G9SSJ4"/>
<dbReference type="EMBL" id="CP060719">
    <property type="protein sequence ID" value="QNN70819.1"/>
    <property type="molecule type" value="Genomic_DNA"/>
</dbReference>
<keyword evidence="1" id="KW-0732">Signal</keyword>
<feature type="signal peptide" evidence="1">
    <location>
        <begin position="1"/>
        <end position="20"/>
    </location>
</feature>
<dbReference type="SUPFAM" id="SSF56935">
    <property type="entry name" value="Porins"/>
    <property type="match status" value="1"/>
</dbReference>
<sequence>MKRSLLALTLLAALPFAASAADGLSYNYVQGGYTHINSDINAKGWALEGSAAIAPNFHVFGGYNAVKADTAILIPGGGTQKPKLDQWKLGVGYNHSISANTDFVGTVAYQKAEAKLAGVSTNLDGYAAEAGVRSAFGSRFEGYALAGYEDGDDYDGDAYGRLGGQVKINANWGVAADVKFADGDTQYFVGPRITW</sequence>
<dbReference type="Proteomes" id="UP000515804">
    <property type="component" value="Chromosome"/>
</dbReference>
<name>A0A7G9SSJ4_9GAMM</name>
<feature type="chain" id="PRO_5028797984" evidence="1">
    <location>
        <begin position="21"/>
        <end position="195"/>
    </location>
</feature>
<gene>
    <name evidence="2" type="ORF">H9L16_04290</name>
</gene>
<evidence type="ECO:0000256" key="1">
    <source>
        <dbReference type="SAM" id="SignalP"/>
    </source>
</evidence>
<accession>A0A7G9SSJ4</accession>
<reference evidence="2 3" key="1">
    <citation type="submission" date="2020-08" db="EMBL/GenBank/DDBJ databases">
        <title>Genome sequence of Thermomonas carbonis KCTC 42013T.</title>
        <authorList>
            <person name="Hyun D.-W."/>
            <person name="Bae J.-W."/>
        </authorList>
    </citation>
    <scope>NUCLEOTIDE SEQUENCE [LARGE SCALE GENOMIC DNA]</scope>
    <source>
        <strain evidence="2 3">KCTC 42013</strain>
    </source>
</reference>
<protein>
    <submittedName>
        <fullName evidence="2">Ax21 family protein</fullName>
    </submittedName>
</protein>
<dbReference type="RefSeq" id="WP_187553334.1">
    <property type="nucleotide sequence ID" value="NZ_BMZL01000001.1"/>
</dbReference>